<dbReference type="PANTHER" id="PTHR43022">
    <property type="entry name" value="PROTEIN SMF"/>
    <property type="match status" value="1"/>
</dbReference>
<evidence type="ECO:0000313" key="4">
    <source>
        <dbReference type="Proteomes" id="UP000427071"/>
    </source>
</evidence>
<dbReference type="RefSeq" id="WP_156192624.1">
    <property type="nucleotide sequence ID" value="NZ_CP046452.1"/>
</dbReference>
<organism evidence="3 4">
    <name type="scientific">Corynebacterium kalinowskii</name>
    <dbReference type="NCBI Taxonomy" id="2675216"/>
    <lineage>
        <taxon>Bacteria</taxon>
        <taxon>Bacillati</taxon>
        <taxon>Actinomycetota</taxon>
        <taxon>Actinomycetes</taxon>
        <taxon>Mycobacteriales</taxon>
        <taxon>Corynebacteriaceae</taxon>
        <taxon>Corynebacterium</taxon>
    </lineage>
</organism>
<dbReference type="Gene3D" id="3.40.50.450">
    <property type="match status" value="1"/>
</dbReference>
<sequence>MSRTRAWAYLSRCVEGPNRQLQALLANGRDVEEIVQGIKRRETWVGDLLRATEARYQFDQSQQDLDAISRLGGRLVTPDDAEWPTNEFAQAFGFAASGLSDCARSVQDDAVAPHVLWVRGKNVRELVARSVTVVGTRALSTYGRDATRMLVQGLVGHQWTIVSGGALGIDAVAHNTALDCGGRTIVVAACGLDRNYPSSHTGLFDKVVQRGAILSEYPPGVTPARHRFLTRNRLAAALTAGTVVVEAAWRSGALNTLTWAEGLGKVAMAVPGPISTPGSLGCHDRIRSGRAQLVVSANEIRQLLSRVGEIDVDGQYEMLFAPNTVQSLSRNEMRVFDALNREGCTADEVAGAAGLTVSLSVHILVDLVKRGVVVRDGGKFKRVENEGKY</sequence>
<dbReference type="EMBL" id="CP046452">
    <property type="protein sequence ID" value="QGU02292.1"/>
    <property type="molecule type" value="Genomic_DNA"/>
</dbReference>
<dbReference type="InterPro" id="IPR057666">
    <property type="entry name" value="DrpA_SLOG"/>
</dbReference>
<evidence type="ECO:0000259" key="2">
    <source>
        <dbReference type="Pfam" id="PF02481"/>
    </source>
</evidence>
<dbReference type="InterPro" id="IPR003488">
    <property type="entry name" value="DprA"/>
</dbReference>
<dbReference type="AlphaFoldDB" id="A0A6B8VAX8"/>
<comment type="similarity">
    <text evidence="1">Belongs to the DprA/Smf family.</text>
</comment>
<dbReference type="KEGG" id="ckw:CKALI_07150"/>
<dbReference type="Proteomes" id="UP000427071">
    <property type="component" value="Chromosome"/>
</dbReference>
<evidence type="ECO:0000256" key="1">
    <source>
        <dbReference type="ARBA" id="ARBA00006525"/>
    </source>
</evidence>
<reference evidence="4" key="1">
    <citation type="submission" date="2019-11" db="EMBL/GenBank/DDBJ databases">
        <title>Complete genome sequence of Corynebacterium kalinowskii 1959, a novel Corynebacterium species isolated from soil of a small paddock in Vilsendorf, Germany.</title>
        <authorList>
            <person name="Schaffert L."/>
            <person name="Ruwe M."/>
            <person name="Milse J."/>
            <person name="Hanuschka K."/>
            <person name="Ortseifen V."/>
            <person name="Droste J."/>
            <person name="Brandt D."/>
            <person name="Schlueter L."/>
            <person name="Kutter Y."/>
            <person name="Vinke S."/>
            <person name="Viehoefer P."/>
            <person name="Jacob L."/>
            <person name="Luebke N.-C."/>
            <person name="Schulte-Berndt E."/>
            <person name="Hain C."/>
            <person name="Linder M."/>
            <person name="Schmidt P."/>
            <person name="Wollenschlaeger L."/>
            <person name="Luttermann T."/>
            <person name="Thieme E."/>
            <person name="Hassa J."/>
            <person name="Haak M."/>
            <person name="Wittchen M."/>
            <person name="Mentz A."/>
            <person name="Persicke M."/>
            <person name="Busche T."/>
            <person name="Ruckert C."/>
        </authorList>
    </citation>
    <scope>NUCLEOTIDE SEQUENCE [LARGE SCALE GENOMIC DNA]</scope>
    <source>
        <strain evidence="4">1959</strain>
    </source>
</reference>
<dbReference type="GO" id="GO:0009294">
    <property type="term" value="P:DNA-mediated transformation"/>
    <property type="evidence" value="ECO:0007669"/>
    <property type="project" value="InterPro"/>
</dbReference>
<evidence type="ECO:0000313" key="3">
    <source>
        <dbReference type="EMBL" id="QGU02292.1"/>
    </source>
</evidence>
<gene>
    <name evidence="3" type="ORF">CKALI_07150</name>
</gene>
<dbReference type="NCBIfam" id="TIGR00732">
    <property type="entry name" value="dprA"/>
    <property type="match status" value="1"/>
</dbReference>
<proteinExistence type="inferred from homology"/>
<protein>
    <recommendedName>
        <fullName evidence="2">Smf/DprA SLOG domain-containing protein</fullName>
    </recommendedName>
</protein>
<name>A0A6B8VAX8_9CORY</name>
<dbReference type="PANTHER" id="PTHR43022:SF1">
    <property type="entry name" value="PROTEIN SMF"/>
    <property type="match status" value="1"/>
</dbReference>
<keyword evidence="4" id="KW-1185">Reference proteome</keyword>
<accession>A0A6B8VAX8</accession>
<dbReference type="SUPFAM" id="SSF102405">
    <property type="entry name" value="MCP/YpsA-like"/>
    <property type="match status" value="1"/>
</dbReference>
<feature type="domain" description="Smf/DprA SLOG" evidence="2">
    <location>
        <begin position="107"/>
        <end position="303"/>
    </location>
</feature>
<dbReference type="Pfam" id="PF02481">
    <property type="entry name" value="DNA_processg_A"/>
    <property type="match status" value="1"/>
</dbReference>